<dbReference type="eggNOG" id="COG5279">
    <property type="taxonomic scope" value="Bacteria"/>
</dbReference>
<dbReference type="RefSeq" id="WP_051483601.1">
    <property type="nucleotide sequence ID" value="NZ_HG917868.1"/>
</dbReference>
<accession>W6RRL4</accession>
<reference evidence="2 3" key="1">
    <citation type="submission" date="2013-11" db="EMBL/GenBank/DDBJ databases">
        <title>Complete genome sequence of Clostridum sp. M2/40.</title>
        <authorList>
            <person name="Wibberg D."/>
            <person name="Puehler A."/>
            <person name="Schlueter A."/>
        </authorList>
    </citation>
    <scope>NUCLEOTIDE SEQUENCE [LARGE SCALE GENOMIC DNA]</scope>
    <source>
        <strain evidence="3">M2/40</strain>
    </source>
</reference>
<dbReference type="Pfam" id="PF01841">
    <property type="entry name" value="Transglut_core"/>
    <property type="match status" value="1"/>
</dbReference>
<dbReference type="OrthoDB" id="9788327at2"/>
<evidence type="ECO:0000313" key="2">
    <source>
        <dbReference type="EMBL" id="CDM67216.1"/>
    </source>
</evidence>
<dbReference type="Proteomes" id="UP000019426">
    <property type="component" value="Chromosome M2/40_rep1"/>
</dbReference>
<dbReference type="Gene3D" id="3.10.620.30">
    <property type="match status" value="1"/>
</dbReference>
<organism evidence="2 3">
    <name type="scientific">Clostridium bornimense</name>
    <dbReference type="NCBI Taxonomy" id="1216932"/>
    <lineage>
        <taxon>Bacteria</taxon>
        <taxon>Bacillati</taxon>
        <taxon>Bacillota</taxon>
        <taxon>Clostridia</taxon>
        <taxon>Eubacteriales</taxon>
        <taxon>Clostridiaceae</taxon>
        <taxon>Clostridium</taxon>
    </lineage>
</organism>
<keyword evidence="3" id="KW-1185">Reference proteome</keyword>
<evidence type="ECO:0000313" key="3">
    <source>
        <dbReference type="Proteomes" id="UP000019426"/>
    </source>
</evidence>
<dbReference type="PANTHER" id="PTHR46333:SF2">
    <property type="entry name" value="CYTOKINESIS PROTEIN 3"/>
    <property type="match status" value="1"/>
</dbReference>
<dbReference type="STRING" id="1216932.CM240_0023"/>
<dbReference type="PROSITE" id="PS51257">
    <property type="entry name" value="PROKAR_LIPOPROTEIN"/>
    <property type="match status" value="1"/>
</dbReference>
<dbReference type="HOGENOM" id="CLU_052009_0_0_9"/>
<proteinExistence type="predicted"/>
<dbReference type="EMBL" id="HG917868">
    <property type="protein sequence ID" value="CDM67216.1"/>
    <property type="molecule type" value="Genomic_DNA"/>
</dbReference>
<dbReference type="SUPFAM" id="SSF54001">
    <property type="entry name" value="Cysteine proteinases"/>
    <property type="match status" value="1"/>
</dbReference>
<gene>
    <name evidence="2" type="ORF">CM240_0023</name>
</gene>
<dbReference type="PANTHER" id="PTHR46333">
    <property type="entry name" value="CYTOKINESIS PROTEIN 3"/>
    <property type="match status" value="1"/>
</dbReference>
<dbReference type="KEGG" id="clt:CM240_0023"/>
<dbReference type="GO" id="GO:0005737">
    <property type="term" value="C:cytoplasm"/>
    <property type="evidence" value="ECO:0007669"/>
    <property type="project" value="TreeGrafter"/>
</dbReference>
<dbReference type="InterPro" id="IPR052557">
    <property type="entry name" value="CAP/Cytokinesis_protein"/>
</dbReference>
<dbReference type="InterPro" id="IPR038765">
    <property type="entry name" value="Papain-like_cys_pep_sf"/>
</dbReference>
<dbReference type="InterPro" id="IPR002931">
    <property type="entry name" value="Transglutaminase-like"/>
</dbReference>
<protein>
    <submittedName>
        <fullName evidence="2">Transglutaminase domain-containing protein</fullName>
    </submittedName>
</protein>
<evidence type="ECO:0000259" key="1">
    <source>
        <dbReference type="Pfam" id="PF01841"/>
    </source>
</evidence>
<feature type="domain" description="Transglutaminase-like" evidence="1">
    <location>
        <begin position="132"/>
        <end position="219"/>
    </location>
</feature>
<dbReference type="AlphaFoldDB" id="W6RRL4"/>
<dbReference type="PATRIC" id="fig|1216932.3.peg.19"/>
<name>W6RRL4_9CLOT</name>
<sequence length="246" mass="28362">MGVLKKYFKIIFIGVLVVVSVCGCSNNEDVIENIPEDEVLENMNENIIDRNSEFSIKYTQSTQSLKNAIDEYTKKLESTDPYLKSSIVNFKWQTEEEKNNKVANFNIEYIENSEQEEDIKSKINDILEKNITESMSTTDKVRAIDSYIKSNVDVDDDLNNSSIYNALVEGKTNSIGFSRLTYRMLREVNIESKMINGKVYGNNHSWNLVNIDGTWLHLDITGDKLFKGKYFLITDDAIKNMGYHWD</sequence>